<evidence type="ECO:0000256" key="5">
    <source>
        <dbReference type="ARBA" id="ARBA00022833"/>
    </source>
</evidence>
<evidence type="ECO:0000256" key="4">
    <source>
        <dbReference type="ARBA" id="ARBA00022771"/>
    </source>
</evidence>
<dbReference type="SMART" id="SM00355">
    <property type="entry name" value="ZnF_C2H2"/>
    <property type="match status" value="2"/>
</dbReference>
<evidence type="ECO:0000256" key="9">
    <source>
        <dbReference type="PROSITE-ProRule" id="PRU00042"/>
    </source>
</evidence>
<feature type="region of interest" description="Disordered" evidence="11">
    <location>
        <begin position="586"/>
        <end position="622"/>
    </location>
</feature>
<organism evidence="13 14">
    <name type="scientific">Tetrapisispora phaffii (strain ATCC 24235 / CBS 4417 / NBRC 1672 / NRRL Y-8282 / UCD 70-5)</name>
    <name type="common">Yeast</name>
    <name type="synonym">Fabospora phaffii</name>
    <dbReference type="NCBI Taxonomy" id="1071381"/>
    <lineage>
        <taxon>Eukaryota</taxon>
        <taxon>Fungi</taxon>
        <taxon>Dikarya</taxon>
        <taxon>Ascomycota</taxon>
        <taxon>Saccharomycotina</taxon>
        <taxon>Saccharomycetes</taxon>
        <taxon>Saccharomycetales</taxon>
        <taxon>Saccharomycetaceae</taxon>
        <taxon>Tetrapisispora</taxon>
    </lineage>
</organism>
<keyword evidence="10" id="KW-0175">Coiled coil</keyword>
<dbReference type="GO" id="GO:0008270">
    <property type="term" value="F:zinc ion binding"/>
    <property type="evidence" value="ECO:0007669"/>
    <property type="project" value="UniProtKB-KW"/>
</dbReference>
<keyword evidence="14" id="KW-1185">Reference proteome</keyword>
<dbReference type="PROSITE" id="PS50157">
    <property type="entry name" value="ZINC_FINGER_C2H2_2"/>
    <property type="match status" value="2"/>
</dbReference>
<dbReference type="PANTHER" id="PTHR23235:SF120">
    <property type="entry name" value="KRUPPEL-LIKE FACTOR 15"/>
    <property type="match status" value="1"/>
</dbReference>
<keyword evidence="7" id="KW-0804">Transcription</keyword>
<dbReference type="SUPFAM" id="SSF57667">
    <property type="entry name" value="beta-beta-alpha zinc fingers"/>
    <property type="match status" value="1"/>
</dbReference>
<feature type="region of interest" description="Disordered" evidence="11">
    <location>
        <begin position="360"/>
        <end position="390"/>
    </location>
</feature>
<feature type="coiled-coil region" evidence="10">
    <location>
        <begin position="160"/>
        <end position="194"/>
    </location>
</feature>
<dbReference type="Gene3D" id="3.30.160.60">
    <property type="entry name" value="Classic Zinc Finger"/>
    <property type="match status" value="2"/>
</dbReference>
<evidence type="ECO:0000313" key="14">
    <source>
        <dbReference type="Proteomes" id="UP000005666"/>
    </source>
</evidence>
<keyword evidence="2" id="KW-0479">Metal-binding</keyword>
<keyword evidence="6" id="KW-0805">Transcription regulation</keyword>
<evidence type="ECO:0000256" key="2">
    <source>
        <dbReference type="ARBA" id="ARBA00022723"/>
    </source>
</evidence>
<dbReference type="InterPro" id="IPR013087">
    <property type="entry name" value="Znf_C2H2_type"/>
</dbReference>
<dbReference type="Proteomes" id="UP000005666">
    <property type="component" value="Chromosome 3"/>
</dbReference>
<dbReference type="PROSITE" id="PS00028">
    <property type="entry name" value="ZINC_FINGER_C2H2_1"/>
    <property type="match status" value="2"/>
</dbReference>
<dbReference type="FunFam" id="3.30.160.60:FF:001752">
    <property type="entry name" value="Transcriptional factor SWI5"/>
    <property type="match status" value="1"/>
</dbReference>
<feature type="region of interest" description="Disordered" evidence="11">
    <location>
        <begin position="27"/>
        <end position="50"/>
    </location>
</feature>
<evidence type="ECO:0000256" key="7">
    <source>
        <dbReference type="ARBA" id="ARBA00023163"/>
    </source>
</evidence>
<keyword evidence="8" id="KW-0539">Nucleus</keyword>
<dbReference type="HOGENOM" id="CLU_021006_0_0_1"/>
<dbReference type="AlphaFoldDB" id="G8BR60"/>
<dbReference type="RefSeq" id="XP_003684670.1">
    <property type="nucleotide sequence ID" value="XM_003684622.1"/>
</dbReference>
<dbReference type="EMBL" id="HE612858">
    <property type="protein sequence ID" value="CCE62236.1"/>
    <property type="molecule type" value="Genomic_DNA"/>
</dbReference>
<dbReference type="GO" id="GO:0000978">
    <property type="term" value="F:RNA polymerase II cis-regulatory region sequence-specific DNA binding"/>
    <property type="evidence" value="ECO:0007669"/>
    <property type="project" value="TreeGrafter"/>
</dbReference>
<evidence type="ECO:0000256" key="1">
    <source>
        <dbReference type="ARBA" id="ARBA00004123"/>
    </source>
</evidence>
<evidence type="ECO:0000313" key="13">
    <source>
        <dbReference type="EMBL" id="CCE62236.1"/>
    </source>
</evidence>
<feature type="compositionally biased region" description="Polar residues" evidence="11">
    <location>
        <begin position="360"/>
        <end position="369"/>
    </location>
</feature>
<dbReference type="Pfam" id="PF00096">
    <property type="entry name" value="zf-C2H2"/>
    <property type="match status" value="1"/>
</dbReference>
<dbReference type="KEGG" id="tpf:TPHA_0C00800"/>
<dbReference type="PANTHER" id="PTHR23235">
    <property type="entry name" value="KRUEPPEL-LIKE TRANSCRIPTION FACTOR"/>
    <property type="match status" value="1"/>
</dbReference>
<dbReference type="GO" id="GO:0000981">
    <property type="term" value="F:DNA-binding transcription factor activity, RNA polymerase II-specific"/>
    <property type="evidence" value="ECO:0007669"/>
    <property type="project" value="TreeGrafter"/>
</dbReference>
<evidence type="ECO:0000256" key="8">
    <source>
        <dbReference type="ARBA" id="ARBA00023242"/>
    </source>
</evidence>
<reference evidence="13 14" key="1">
    <citation type="journal article" date="2011" name="Proc. Natl. Acad. Sci. U.S.A.">
        <title>Evolutionary erosion of yeast sex chromosomes by mating-type switching accidents.</title>
        <authorList>
            <person name="Gordon J.L."/>
            <person name="Armisen D."/>
            <person name="Proux-Wera E."/>
            <person name="Oheigeartaigh S.S."/>
            <person name="Byrne K.P."/>
            <person name="Wolfe K.H."/>
        </authorList>
    </citation>
    <scope>NUCLEOTIDE SEQUENCE [LARGE SCALE GENOMIC DNA]</scope>
    <source>
        <strain evidence="14">ATCC 24235 / CBS 4417 / NBRC 1672 / NRRL Y-8282 / UCD 70-5</strain>
    </source>
</reference>
<sequence>MEFGAFSDNWVNNQSELFGLGNYCVPKGNDSQQSKPKTKKKYPSSLSAANMDNDLGNGMLSPSLDEFNVLMAPTPKDSERDLNDINWDQLNLDFSPFQKTLKDFSVNQHPQQGKRVISGTAIFGFQNHDKSFQLPHSDFNAEEANDMQMDDDANLDPTDVNTLLKQQRELRLALEQQKEANMELEKQLDSMKRQQSLSNSPELQQNQFTFNTLKVINTLDEVEQMFNSGGDELLESPTKKQKKNINKNSMEHIPEHYRKSSSTLRKMGNLFEELNFGMKDSSDDSLGVLHKTDSNIITYHNQLISPAFSTNFSPRNSNMDLSESITGDLNDGLKLTNISAGSMVLGLGLHSDKKASVNVMSSIPGSTTNSPRKVSSPKRKSETSNAMDSNFVNKFSSTSKLIFTSNKNNRESKKGTSEAVSNEEIDEVVNEASSPVLKSQAQLKSKIPQFQLNLINSNGPDNLSPVKITRKLTTLPRGSIDIYVKELEGKMFECLYPDCGKTFKRRYNVRSHIQTHLQDRPYKCDMPGCDKGFVRNHDLLRHKKCHEEKTFECPCGKKFNREDALIVHRCRMICIGGKQYENIVIKRSPRKRGRPRKNESLTGTADKDNLDGNSSTKQGDLLQKDVMGKLNLDTEKNVFLNKTSNFNMENPSLLLLSQESVKLEETEMAEFDNSNVNFDM</sequence>
<dbReference type="STRING" id="1071381.G8BR60"/>
<dbReference type="GeneID" id="11533614"/>
<protein>
    <recommendedName>
        <fullName evidence="12">C2H2-type domain-containing protein</fullName>
    </recommendedName>
</protein>
<dbReference type="OMA" id="DINTMAG"/>
<dbReference type="GO" id="GO:0045944">
    <property type="term" value="P:positive regulation of transcription by RNA polymerase II"/>
    <property type="evidence" value="ECO:0007669"/>
    <property type="project" value="UniProtKB-ARBA"/>
</dbReference>
<feature type="domain" description="C2H2-type" evidence="12">
    <location>
        <begin position="522"/>
        <end position="551"/>
    </location>
</feature>
<keyword evidence="5" id="KW-0862">Zinc</keyword>
<accession>G8BR60</accession>
<keyword evidence="4 9" id="KW-0863">Zinc-finger</keyword>
<evidence type="ECO:0000256" key="6">
    <source>
        <dbReference type="ARBA" id="ARBA00023015"/>
    </source>
</evidence>
<gene>
    <name evidence="13" type="primary">TPHA0C00800</name>
    <name evidence="13" type="ordered locus">TPHA_0C00800</name>
</gene>
<evidence type="ECO:0000256" key="3">
    <source>
        <dbReference type="ARBA" id="ARBA00022737"/>
    </source>
</evidence>
<evidence type="ECO:0000256" key="10">
    <source>
        <dbReference type="SAM" id="Coils"/>
    </source>
</evidence>
<dbReference type="GO" id="GO:0005634">
    <property type="term" value="C:nucleus"/>
    <property type="evidence" value="ECO:0007669"/>
    <property type="project" value="UniProtKB-SubCell"/>
</dbReference>
<keyword evidence="3" id="KW-0677">Repeat</keyword>
<evidence type="ECO:0000259" key="12">
    <source>
        <dbReference type="PROSITE" id="PS50157"/>
    </source>
</evidence>
<proteinExistence type="predicted"/>
<dbReference type="InterPro" id="IPR036236">
    <property type="entry name" value="Znf_C2H2_sf"/>
</dbReference>
<evidence type="ECO:0000256" key="11">
    <source>
        <dbReference type="SAM" id="MobiDB-lite"/>
    </source>
</evidence>
<name>G8BR60_TETPH</name>
<dbReference type="OrthoDB" id="3437960at2759"/>
<dbReference type="eggNOG" id="KOG1721">
    <property type="taxonomic scope" value="Eukaryota"/>
</dbReference>
<feature type="domain" description="C2H2-type" evidence="12">
    <location>
        <begin position="492"/>
        <end position="521"/>
    </location>
</feature>
<comment type="subcellular location">
    <subcellularLocation>
        <location evidence="1">Nucleus</location>
    </subcellularLocation>
</comment>